<feature type="chain" id="PRO_5040292632" description="tRNA-5-taurinomethyluridine 2-sulfurtransferase" evidence="13">
    <location>
        <begin position="30"/>
        <end position="667"/>
    </location>
</feature>
<keyword evidence="9" id="KW-0694">RNA-binding</keyword>
<sequence length="667" mass="74185">MVNIKSKHGVFCSLLAIAVTLPLDSVASAFVPSLLPFQGRRHDWTLPATHHSFELLSREFNDCSVPEIQKILVQKGAEFKQRQDEQESDTSTSTAPVLKSSFDKVPGCVANVHIQTSLIKRNQEEDYQVTYKGHADALLSRGLMAALMTVLDSCDVDEVRHMDPASIAEQMGVRRALSPGRNDGLANMMQVIQNQIQTLLSSSETKKTDESVETVDSTKTRDIAPLYVDETGKSNEEPGRHQSARGDSSVAVESDIPTKKKATVALLLSGGVDSSVALRLLLKQGYNVTAFYLKIWLEDELAHLGQCPWEDDYNVCRQVCEQAGVSLESISLQEEYRDRVISYTIHEAERGRTPNPDILCNSRIKFGCFYDAIAGRDFDFVASGHYARLEPNFATTTVVEAGKREPMRLFRAPDPVKDQSYFLCALSQEQLQRVIFPIGHLQKAQVRELAESFQLPNRHRADSQGLCFLGKVKFEDFLGAYLGERPGDIVDAATGDILGQHRGVWFHTVGQRKGIGKVLYPKATAKGPWYVVAKDPSHDLVFCSNQYDEDIFTAARSEFHVEDIKWVAGKPPSTVQQHENGSGRFEMKIRHGPRLVQGTLTLIDPSGDEGTVKLDRKDGGLAPGQYVVFYVGEECHGGGVISERHWAKFLLQREETQSKNQTTALQT</sequence>
<keyword evidence="18" id="KW-1185">Reference proteome</keyword>
<dbReference type="EMBL" id="CAICTM010000270">
    <property type="protein sequence ID" value="CAB9506566.1"/>
    <property type="molecule type" value="Genomic_DNA"/>
</dbReference>
<evidence type="ECO:0000256" key="13">
    <source>
        <dbReference type="SAM" id="SignalP"/>
    </source>
</evidence>
<dbReference type="PANTHER" id="PTHR43052">
    <property type="match status" value="1"/>
</dbReference>
<feature type="region of interest" description="Disordered" evidence="12">
    <location>
        <begin position="79"/>
        <end position="98"/>
    </location>
</feature>
<evidence type="ECO:0000259" key="14">
    <source>
        <dbReference type="Pfam" id="PF02657"/>
    </source>
</evidence>
<comment type="catalytic activity">
    <reaction evidence="11">
        <text>5-taurinomethyluridine(34) in tRNA + S-sulfanyl-L-cysteinyl-[protein] + AH2 + ATP = 5-taurinomethyl-2-thiouridine(34) in tRNA + L-cysteinyl-[protein] + A + AMP + diphosphate + H(+)</text>
        <dbReference type="Rhea" id="RHEA:47040"/>
        <dbReference type="Rhea" id="RHEA-COMP:10131"/>
        <dbReference type="Rhea" id="RHEA-COMP:11726"/>
        <dbReference type="Rhea" id="RHEA-COMP:11732"/>
        <dbReference type="Rhea" id="RHEA-COMP:11733"/>
        <dbReference type="ChEBI" id="CHEBI:13193"/>
        <dbReference type="ChEBI" id="CHEBI:15378"/>
        <dbReference type="ChEBI" id="CHEBI:17499"/>
        <dbReference type="ChEBI" id="CHEBI:29950"/>
        <dbReference type="ChEBI" id="CHEBI:30616"/>
        <dbReference type="ChEBI" id="CHEBI:33019"/>
        <dbReference type="ChEBI" id="CHEBI:61963"/>
        <dbReference type="ChEBI" id="CHEBI:87171"/>
        <dbReference type="ChEBI" id="CHEBI:87172"/>
        <dbReference type="ChEBI" id="CHEBI:456215"/>
        <dbReference type="EC" id="2.8.1.14"/>
    </reaction>
</comment>
<dbReference type="CDD" id="cd01998">
    <property type="entry name" value="MnmA_TRMU-like"/>
    <property type="match status" value="1"/>
</dbReference>
<comment type="caution">
    <text evidence="17">The sequence shown here is derived from an EMBL/GenBank/DDBJ whole genome shotgun (WGS) entry which is preliminary data.</text>
</comment>
<dbReference type="GO" id="GO:0061708">
    <property type="term" value="F:tRNA-5-taurinomethyluridine 2-sulfurtransferase"/>
    <property type="evidence" value="ECO:0007669"/>
    <property type="project" value="UniProtKB-EC"/>
</dbReference>
<keyword evidence="7" id="KW-0547">Nucleotide-binding</keyword>
<evidence type="ECO:0000313" key="17">
    <source>
        <dbReference type="EMBL" id="CAB9506566.1"/>
    </source>
</evidence>
<comment type="similarity">
    <text evidence="2">Belongs to the MnmA/TRMU family.</text>
</comment>
<name>A0A9N8DTP0_9STRA</name>
<evidence type="ECO:0000256" key="1">
    <source>
        <dbReference type="ARBA" id="ARBA00003986"/>
    </source>
</evidence>
<evidence type="ECO:0000256" key="5">
    <source>
        <dbReference type="ARBA" id="ARBA00022679"/>
    </source>
</evidence>
<dbReference type="Pfam" id="PF20258">
    <property type="entry name" value="tRNA_Me_trans_C"/>
    <property type="match status" value="1"/>
</dbReference>
<dbReference type="Gene3D" id="3.90.1010.10">
    <property type="match status" value="1"/>
</dbReference>
<dbReference type="InterPro" id="IPR004506">
    <property type="entry name" value="MnmA-like"/>
</dbReference>
<dbReference type="NCBIfam" id="TIGR00420">
    <property type="entry name" value="trmU"/>
    <property type="match status" value="1"/>
</dbReference>
<evidence type="ECO:0000256" key="2">
    <source>
        <dbReference type="ARBA" id="ARBA00006191"/>
    </source>
</evidence>
<keyword evidence="13" id="KW-0732">Signal</keyword>
<dbReference type="InterPro" id="IPR051305">
    <property type="entry name" value="tRNA_2-thiouridylase_MnmA"/>
</dbReference>
<dbReference type="Gene3D" id="3.40.50.620">
    <property type="entry name" value="HUPs"/>
    <property type="match status" value="1"/>
</dbReference>
<feature type="compositionally biased region" description="Basic and acidic residues" evidence="12">
    <location>
        <begin position="230"/>
        <end position="240"/>
    </location>
</feature>
<evidence type="ECO:0000256" key="11">
    <source>
        <dbReference type="ARBA" id="ARBA00049564"/>
    </source>
</evidence>
<reference evidence="17" key="1">
    <citation type="submission" date="2020-06" db="EMBL/GenBank/DDBJ databases">
        <authorList>
            <consortium name="Plant Systems Biology data submission"/>
        </authorList>
    </citation>
    <scope>NUCLEOTIDE SEQUENCE</scope>
    <source>
        <strain evidence="17">D6</strain>
    </source>
</reference>
<dbReference type="HAMAP" id="MF_00144">
    <property type="entry name" value="tRNA_thiouridyl_MnmA"/>
    <property type="match status" value="1"/>
</dbReference>
<dbReference type="Pfam" id="PF02657">
    <property type="entry name" value="SufE"/>
    <property type="match status" value="1"/>
</dbReference>
<dbReference type="GO" id="GO:0008033">
    <property type="term" value="P:tRNA processing"/>
    <property type="evidence" value="ECO:0007669"/>
    <property type="project" value="UniProtKB-KW"/>
</dbReference>
<evidence type="ECO:0000256" key="10">
    <source>
        <dbReference type="ARBA" id="ARBA00023157"/>
    </source>
</evidence>
<accession>A0A9N8DTP0</accession>
<dbReference type="GO" id="GO:0000049">
    <property type="term" value="F:tRNA binding"/>
    <property type="evidence" value="ECO:0007669"/>
    <property type="project" value="UniProtKB-KW"/>
</dbReference>
<evidence type="ECO:0000256" key="9">
    <source>
        <dbReference type="ARBA" id="ARBA00022884"/>
    </source>
</evidence>
<keyword evidence="4" id="KW-0820">tRNA-binding</keyword>
<dbReference type="SUPFAM" id="SSF52402">
    <property type="entry name" value="Adenine nucleotide alpha hydrolases-like"/>
    <property type="match status" value="1"/>
</dbReference>
<gene>
    <name evidence="17" type="ORF">SEMRO_271_G104550.1</name>
</gene>
<evidence type="ECO:0000256" key="4">
    <source>
        <dbReference type="ARBA" id="ARBA00022555"/>
    </source>
</evidence>
<feature type="domain" description="Fe-S metabolism associated" evidence="14">
    <location>
        <begin position="98"/>
        <end position="194"/>
    </location>
</feature>
<comment type="function">
    <text evidence="1">Catalyzes the 2-thiolation of uridine at the wobble position (U34) of mitochondrial tRNA(Lys), tRNA(Glu) and tRNA(Gln). Required for the formation of 5-taurinomethyl-2-thiouridine (tm5s2U) of mitochondrial tRNA(Lys), tRNA(Glu), and tRNA(Gln) at the wobble position. ATP is required to activate the C2 atom of the wobble base.</text>
</comment>
<keyword evidence="5" id="KW-0808">Transferase</keyword>
<dbReference type="InterPro" id="IPR014729">
    <property type="entry name" value="Rossmann-like_a/b/a_fold"/>
</dbReference>
<proteinExistence type="inferred from homology"/>
<dbReference type="NCBIfam" id="NF001138">
    <property type="entry name" value="PRK00143.1"/>
    <property type="match status" value="1"/>
</dbReference>
<dbReference type="AlphaFoldDB" id="A0A9N8DTP0"/>
<feature type="signal peptide" evidence="13">
    <location>
        <begin position="1"/>
        <end position="29"/>
    </location>
</feature>
<dbReference type="InterPro" id="IPR003808">
    <property type="entry name" value="Fe-S_metab-assoc_dom"/>
</dbReference>
<evidence type="ECO:0000259" key="15">
    <source>
        <dbReference type="Pfam" id="PF20258"/>
    </source>
</evidence>
<evidence type="ECO:0000256" key="7">
    <source>
        <dbReference type="ARBA" id="ARBA00022741"/>
    </source>
</evidence>
<feature type="domain" description="tRNA-specific 2-thiouridylase MnmA-like central" evidence="16">
    <location>
        <begin position="475"/>
        <end position="543"/>
    </location>
</feature>
<dbReference type="EC" id="2.8.1.14" evidence="3"/>
<dbReference type="InterPro" id="IPR046884">
    <property type="entry name" value="MnmA-like_central"/>
</dbReference>
<dbReference type="Gene3D" id="2.40.30.10">
    <property type="entry name" value="Translation factors"/>
    <property type="match status" value="1"/>
</dbReference>
<dbReference type="Proteomes" id="UP001153069">
    <property type="component" value="Unassembled WGS sequence"/>
</dbReference>
<dbReference type="Gene3D" id="2.30.30.280">
    <property type="entry name" value="Adenine nucleotide alpha hydrolases-like domains"/>
    <property type="match status" value="1"/>
</dbReference>
<feature type="domain" description="tRNA-specific 2-thiouridylase MnmA-like C-terminal" evidence="15">
    <location>
        <begin position="557"/>
        <end position="641"/>
    </location>
</feature>
<dbReference type="SUPFAM" id="SSF82649">
    <property type="entry name" value="SufE/NifU"/>
    <property type="match status" value="1"/>
</dbReference>
<dbReference type="OrthoDB" id="3685at2759"/>
<evidence type="ECO:0000256" key="3">
    <source>
        <dbReference type="ARBA" id="ARBA00011953"/>
    </source>
</evidence>
<organism evidence="17 18">
    <name type="scientific">Seminavis robusta</name>
    <dbReference type="NCBI Taxonomy" id="568900"/>
    <lineage>
        <taxon>Eukaryota</taxon>
        <taxon>Sar</taxon>
        <taxon>Stramenopiles</taxon>
        <taxon>Ochrophyta</taxon>
        <taxon>Bacillariophyta</taxon>
        <taxon>Bacillariophyceae</taxon>
        <taxon>Bacillariophycidae</taxon>
        <taxon>Naviculales</taxon>
        <taxon>Naviculaceae</taxon>
        <taxon>Seminavis</taxon>
    </lineage>
</organism>
<evidence type="ECO:0000256" key="6">
    <source>
        <dbReference type="ARBA" id="ARBA00022694"/>
    </source>
</evidence>
<evidence type="ECO:0000256" key="12">
    <source>
        <dbReference type="SAM" id="MobiDB-lite"/>
    </source>
</evidence>
<dbReference type="InterPro" id="IPR023382">
    <property type="entry name" value="MnmA-like_central_sf"/>
</dbReference>
<feature type="region of interest" description="Disordered" evidence="12">
    <location>
        <begin position="229"/>
        <end position="254"/>
    </location>
</feature>
<dbReference type="InterPro" id="IPR046885">
    <property type="entry name" value="MnmA-like_C"/>
</dbReference>
<dbReference type="Pfam" id="PF03054">
    <property type="entry name" value="tRNA_Me_trans"/>
    <property type="match status" value="1"/>
</dbReference>
<evidence type="ECO:0000313" key="18">
    <source>
        <dbReference type="Proteomes" id="UP001153069"/>
    </source>
</evidence>
<dbReference type="PANTHER" id="PTHR43052:SF1">
    <property type="entry name" value="TRNA-5-TAURINOMETHYLURIDINE 2-SULFURTRANSFERASE"/>
    <property type="match status" value="1"/>
</dbReference>
<keyword evidence="10" id="KW-1015">Disulfide bond</keyword>
<keyword evidence="8" id="KW-0067">ATP-binding</keyword>
<dbReference type="GO" id="GO:0005524">
    <property type="term" value="F:ATP binding"/>
    <property type="evidence" value="ECO:0007669"/>
    <property type="project" value="UniProtKB-KW"/>
</dbReference>
<dbReference type="Pfam" id="PF20259">
    <property type="entry name" value="tRNA_Me_trans_M"/>
    <property type="match status" value="1"/>
</dbReference>
<keyword evidence="6" id="KW-0819">tRNA processing</keyword>
<protein>
    <recommendedName>
        <fullName evidence="3">tRNA-5-taurinomethyluridine 2-sulfurtransferase</fullName>
        <ecNumber evidence="3">2.8.1.14</ecNumber>
    </recommendedName>
</protein>
<evidence type="ECO:0000259" key="16">
    <source>
        <dbReference type="Pfam" id="PF20259"/>
    </source>
</evidence>
<evidence type="ECO:0000256" key="8">
    <source>
        <dbReference type="ARBA" id="ARBA00022840"/>
    </source>
</evidence>